<evidence type="ECO:0000256" key="5">
    <source>
        <dbReference type="ARBA" id="ARBA00022989"/>
    </source>
</evidence>
<evidence type="ECO:0000313" key="9">
    <source>
        <dbReference type="EMBL" id="RAJ27705.1"/>
    </source>
</evidence>
<keyword evidence="6 7" id="KW-0472">Membrane</keyword>
<gene>
    <name evidence="9" type="ORF">LX77_00279</name>
</gene>
<evidence type="ECO:0000256" key="6">
    <source>
        <dbReference type="ARBA" id="ARBA00023136"/>
    </source>
</evidence>
<evidence type="ECO:0000256" key="2">
    <source>
        <dbReference type="ARBA" id="ARBA00006448"/>
    </source>
</evidence>
<evidence type="ECO:0000256" key="1">
    <source>
        <dbReference type="ARBA" id="ARBA00004651"/>
    </source>
</evidence>
<feature type="domain" description="YetF C-terminal" evidence="8">
    <location>
        <begin position="102"/>
        <end position="171"/>
    </location>
</feature>
<evidence type="ECO:0000259" key="8">
    <source>
        <dbReference type="Pfam" id="PF04239"/>
    </source>
</evidence>
<dbReference type="InterPro" id="IPR023090">
    <property type="entry name" value="UPF0702_alpha/beta_dom_sf"/>
</dbReference>
<proteinExistence type="inferred from homology"/>
<evidence type="ECO:0000313" key="10">
    <source>
        <dbReference type="Proteomes" id="UP000248987"/>
    </source>
</evidence>
<keyword evidence="10" id="KW-1185">Reference proteome</keyword>
<sequence>MIEGNEYSFDFLRILFGDFSLMIYVEIICRVVIIMSYTMLLIKWIGKRAVGNLGSADILLIVAMGSAVGDAMFYPTIPLAVALTVISLVAAFQKLVVDLQIKYESVRKLTHLPTTKLVENGKLLKENFPAADIDNEDVLMLLRQSGIRDLSVVQHAYYERSGALSIFKYENGNLITSILPEDIEDIDTFSSKK</sequence>
<organism evidence="9 10">
    <name type="scientific">Gelidibacter algens</name>
    <dbReference type="NCBI Taxonomy" id="49280"/>
    <lineage>
        <taxon>Bacteria</taxon>
        <taxon>Pseudomonadati</taxon>
        <taxon>Bacteroidota</taxon>
        <taxon>Flavobacteriia</taxon>
        <taxon>Flavobacteriales</taxon>
        <taxon>Flavobacteriaceae</taxon>
        <taxon>Gelidibacter</taxon>
    </lineage>
</organism>
<dbReference type="AlphaFoldDB" id="A0A1A7R3E2"/>
<name>A0A1A7R3E2_9FLAO</name>
<feature type="transmembrane region" description="Helical" evidence="7">
    <location>
        <begin position="73"/>
        <end position="92"/>
    </location>
</feature>
<evidence type="ECO:0000256" key="3">
    <source>
        <dbReference type="ARBA" id="ARBA00022475"/>
    </source>
</evidence>
<dbReference type="Proteomes" id="UP000248987">
    <property type="component" value="Unassembled WGS sequence"/>
</dbReference>
<dbReference type="OrthoDB" id="6538282at2"/>
<protein>
    <submittedName>
        <fullName evidence="9">Uncharacterized protein DUF421</fullName>
    </submittedName>
</protein>
<dbReference type="Gene3D" id="3.30.240.20">
    <property type="entry name" value="bsu07140 like domains"/>
    <property type="match status" value="1"/>
</dbReference>
<comment type="subcellular location">
    <subcellularLocation>
        <location evidence="1">Cell membrane</location>
        <topology evidence="1">Multi-pass membrane protein</topology>
    </subcellularLocation>
</comment>
<dbReference type="GO" id="GO:0005886">
    <property type="term" value="C:plasma membrane"/>
    <property type="evidence" value="ECO:0007669"/>
    <property type="project" value="UniProtKB-SubCell"/>
</dbReference>
<dbReference type="InterPro" id="IPR007353">
    <property type="entry name" value="DUF421"/>
</dbReference>
<reference evidence="9 10" key="1">
    <citation type="submission" date="2018-06" db="EMBL/GenBank/DDBJ databases">
        <title>Genomic Encyclopedia of Archaeal and Bacterial Type Strains, Phase II (KMG-II): from individual species to whole genera.</title>
        <authorList>
            <person name="Goeker M."/>
        </authorList>
    </citation>
    <scope>NUCLEOTIDE SEQUENCE [LARGE SCALE GENOMIC DNA]</scope>
    <source>
        <strain evidence="9 10">DSM 12408</strain>
    </source>
</reference>
<dbReference type="PANTHER" id="PTHR34582">
    <property type="entry name" value="UPF0702 TRANSMEMBRANE PROTEIN YCAP"/>
    <property type="match status" value="1"/>
</dbReference>
<evidence type="ECO:0000256" key="4">
    <source>
        <dbReference type="ARBA" id="ARBA00022692"/>
    </source>
</evidence>
<dbReference type="EMBL" id="QLLQ01000001">
    <property type="protein sequence ID" value="RAJ27705.1"/>
    <property type="molecule type" value="Genomic_DNA"/>
</dbReference>
<comment type="caution">
    <text evidence="9">The sequence shown here is derived from an EMBL/GenBank/DDBJ whole genome shotgun (WGS) entry which is preliminary data.</text>
</comment>
<dbReference type="PANTHER" id="PTHR34582:SF6">
    <property type="entry name" value="UPF0702 TRANSMEMBRANE PROTEIN YCAP"/>
    <property type="match status" value="1"/>
</dbReference>
<feature type="transmembrane region" description="Helical" evidence="7">
    <location>
        <begin position="21"/>
        <end position="42"/>
    </location>
</feature>
<keyword evidence="5 7" id="KW-1133">Transmembrane helix</keyword>
<evidence type="ECO:0000256" key="7">
    <source>
        <dbReference type="SAM" id="Phobius"/>
    </source>
</evidence>
<keyword evidence="3" id="KW-1003">Cell membrane</keyword>
<comment type="similarity">
    <text evidence="2">Belongs to the UPF0702 family.</text>
</comment>
<accession>A0A1A7R3E2</accession>
<feature type="transmembrane region" description="Helical" evidence="7">
    <location>
        <begin position="49"/>
        <end position="67"/>
    </location>
</feature>
<dbReference type="Pfam" id="PF04239">
    <property type="entry name" value="DUF421"/>
    <property type="match status" value="1"/>
</dbReference>
<keyword evidence="4 7" id="KW-0812">Transmembrane</keyword>